<feature type="compositionally biased region" description="Basic and acidic residues" evidence="3">
    <location>
        <begin position="65"/>
        <end position="120"/>
    </location>
</feature>
<protein>
    <submittedName>
        <fullName evidence="4">RNA binding motif protein 6</fullName>
    </submittedName>
</protein>
<dbReference type="PANTHER" id="PTHR13948">
    <property type="entry name" value="RNA-BINDING PROTEIN"/>
    <property type="match status" value="1"/>
</dbReference>
<organism evidence="4 5">
    <name type="scientific">Sus scrofa</name>
    <name type="common">Pig</name>
    <dbReference type="NCBI Taxonomy" id="9823"/>
    <lineage>
        <taxon>Eukaryota</taxon>
        <taxon>Metazoa</taxon>
        <taxon>Chordata</taxon>
        <taxon>Craniata</taxon>
        <taxon>Vertebrata</taxon>
        <taxon>Euteleostomi</taxon>
        <taxon>Mammalia</taxon>
        <taxon>Eutheria</taxon>
        <taxon>Laurasiatheria</taxon>
        <taxon>Artiodactyla</taxon>
        <taxon>Suina</taxon>
        <taxon>Suidae</taxon>
        <taxon>Sus</taxon>
    </lineage>
</organism>
<feature type="region of interest" description="Disordered" evidence="3">
    <location>
        <begin position="42"/>
        <end position="120"/>
    </location>
</feature>
<keyword evidence="2" id="KW-0539">Nucleus</keyword>
<evidence type="ECO:0000256" key="1">
    <source>
        <dbReference type="ARBA" id="ARBA00004123"/>
    </source>
</evidence>
<dbReference type="AlphaFoldDB" id="A0A8D1MP20"/>
<comment type="subcellular location">
    <subcellularLocation>
        <location evidence="1">Nucleus</location>
    </subcellularLocation>
</comment>
<sequence>FFGQIEFFPFPLQCKASTGGHRSCSFCKCPREVTEAKQELITYPQPQKTSIPAPSEKQPSQPPRSADKEPEPRKREEGQEPRLGHQKREAERYLPSRREGINFRRDREKEPWSGETRQDGESKTIMLKRIYRSTPPEVIVEVLEPYVRLTTANVRIIKNRTGPMGHTYGFIDLDSHAVSCSCVCHHHHHPPTPLPHPLLPSWNSLGMAGYRNLRKIGRTSLSLEFSCAAWYHNPCCSFLWIY</sequence>
<evidence type="ECO:0000256" key="2">
    <source>
        <dbReference type="ARBA" id="ARBA00023242"/>
    </source>
</evidence>
<dbReference type="PANTHER" id="PTHR13948:SF22">
    <property type="entry name" value="RNA-BINDING PROTEIN 6"/>
    <property type="match status" value="1"/>
</dbReference>
<dbReference type="Ensembl" id="ENSSSCT00050061535.1">
    <property type="protein sequence ID" value="ENSSSCP00050026453.1"/>
    <property type="gene ID" value="ENSSSCG00050045201.1"/>
</dbReference>
<reference evidence="4" key="1">
    <citation type="submission" date="2025-08" db="UniProtKB">
        <authorList>
            <consortium name="Ensembl"/>
        </authorList>
    </citation>
    <scope>IDENTIFICATION</scope>
</reference>
<evidence type="ECO:0000313" key="4">
    <source>
        <dbReference type="Ensembl" id="ENSSSCP00050026453.1"/>
    </source>
</evidence>
<dbReference type="Proteomes" id="UP000694571">
    <property type="component" value="Unplaced"/>
</dbReference>
<proteinExistence type="predicted"/>
<accession>A0A8D1MP20</accession>
<evidence type="ECO:0000313" key="5">
    <source>
        <dbReference type="Proteomes" id="UP000694571"/>
    </source>
</evidence>
<dbReference type="GO" id="GO:0005634">
    <property type="term" value="C:nucleus"/>
    <property type="evidence" value="ECO:0007669"/>
    <property type="project" value="UniProtKB-SubCell"/>
</dbReference>
<name>A0A8D1MP20_PIG</name>
<gene>
    <name evidence="4" type="primary">RBM6</name>
</gene>
<evidence type="ECO:0000256" key="3">
    <source>
        <dbReference type="SAM" id="MobiDB-lite"/>
    </source>
</evidence>